<gene>
    <name evidence="4" type="ORF">OLEA9_A024342</name>
</gene>
<evidence type="ECO:0000256" key="2">
    <source>
        <dbReference type="SAM" id="MobiDB-lite"/>
    </source>
</evidence>
<proteinExistence type="predicted"/>
<sequence>MEENWIPSSSSSSSPPGDLCPSDQNHDNHASSSSSVMKLFGFPVTQRAPAATMQQHDTDNKRFECQHCHRKFSNSQALGGHQNAHKKERQRAKRTHYDHHRRLGVTVPIINPHASRLGPLISPGAPTSAYGARFHAPGDNFVHVPPQVLSGVPMRYPGGGGGGFHIERPRQAALDGIRDNRGTSKSASLTDICDGVDVDLHL</sequence>
<dbReference type="GO" id="GO:0010090">
    <property type="term" value="P:trichome morphogenesis"/>
    <property type="evidence" value="ECO:0007669"/>
    <property type="project" value="InterPro"/>
</dbReference>
<feature type="compositionally biased region" description="Low complexity" evidence="2">
    <location>
        <begin position="7"/>
        <end position="16"/>
    </location>
</feature>
<organism evidence="4 5">
    <name type="scientific">Olea europaea subsp. europaea</name>
    <dbReference type="NCBI Taxonomy" id="158383"/>
    <lineage>
        <taxon>Eukaryota</taxon>
        <taxon>Viridiplantae</taxon>
        <taxon>Streptophyta</taxon>
        <taxon>Embryophyta</taxon>
        <taxon>Tracheophyta</taxon>
        <taxon>Spermatophyta</taxon>
        <taxon>Magnoliopsida</taxon>
        <taxon>eudicotyledons</taxon>
        <taxon>Gunneridae</taxon>
        <taxon>Pentapetalae</taxon>
        <taxon>asterids</taxon>
        <taxon>lamiids</taxon>
        <taxon>Lamiales</taxon>
        <taxon>Oleaceae</taxon>
        <taxon>Oleeae</taxon>
        <taxon>Olea</taxon>
    </lineage>
</organism>
<dbReference type="InterPro" id="IPR044299">
    <property type="entry name" value="GIS3/ZFP5/ZFP6"/>
</dbReference>
<dbReference type="Gramene" id="OE9A024342T1">
    <property type="protein sequence ID" value="OE9A024342C1"/>
    <property type="gene ID" value="OE9A024342"/>
</dbReference>
<dbReference type="GO" id="GO:0003700">
    <property type="term" value="F:DNA-binding transcription factor activity"/>
    <property type="evidence" value="ECO:0007669"/>
    <property type="project" value="TreeGrafter"/>
</dbReference>
<dbReference type="PANTHER" id="PTHR46353">
    <property type="entry name" value="ZINC FINGER PROTEIN 5"/>
    <property type="match status" value="1"/>
</dbReference>
<dbReference type="PANTHER" id="PTHR46353:SF23">
    <property type="entry name" value="C2H2 ZINC FINGER-CONTAINING PROTEIN-RELATED"/>
    <property type="match status" value="1"/>
</dbReference>
<dbReference type="Gene3D" id="3.30.160.60">
    <property type="entry name" value="Classic Zinc Finger"/>
    <property type="match status" value="1"/>
</dbReference>
<dbReference type="InterPro" id="IPR013087">
    <property type="entry name" value="Znf_C2H2_type"/>
</dbReference>
<keyword evidence="1" id="KW-0479">Metal-binding</keyword>
<feature type="region of interest" description="Disordered" evidence="2">
    <location>
        <begin position="1"/>
        <end position="34"/>
    </location>
</feature>
<feature type="domain" description="C2H2-type" evidence="3">
    <location>
        <begin position="63"/>
        <end position="90"/>
    </location>
</feature>
<evidence type="ECO:0000313" key="5">
    <source>
        <dbReference type="Proteomes" id="UP000594638"/>
    </source>
</evidence>
<dbReference type="GO" id="GO:0009736">
    <property type="term" value="P:cytokinin-activated signaling pathway"/>
    <property type="evidence" value="ECO:0007669"/>
    <property type="project" value="TreeGrafter"/>
</dbReference>
<protein>
    <submittedName>
        <fullName evidence="4">Zinc finger 6-like</fullName>
    </submittedName>
</protein>
<comment type="caution">
    <text evidence="4">The sequence shown here is derived from an EMBL/GenBank/DDBJ whole genome shotgun (WGS) entry which is preliminary data.</text>
</comment>
<accession>A0A8S0PDV5</accession>
<keyword evidence="1" id="KW-0862">Zinc</keyword>
<evidence type="ECO:0000256" key="1">
    <source>
        <dbReference type="PROSITE-ProRule" id="PRU00042"/>
    </source>
</evidence>
<dbReference type="AlphaFoldDB" id="A0A8S0PDV5"/>
<dbReference type="GO" id="GO:0000976">
    <property type="term" value="F:transcription cis-regulatory region binding"/>
    <property type="evidence" value="ECO:0007669"/>
    <property type="project" value="TreeGrafter"/>
</dbReference>
<dbReference type="GO" id="GO:0008270">
    <property type="term" value="F:zinc ion binding"/>
    <property type="evidence" value="ECO:0007669"/>
    <property type="project" value="UniProtKB-KW"/>
</dbReference>
<keyword evidence="5" id="KW-1185">Reference proteome</keyword>
<dbReference type="OrthoDB" id="772256at2759"/>
<dbReference type="GO" id="GO:0009740">
    <property type="term" value="P:gibberellic acid mediated signaling pathway"/>
    <property type="evidence" value="ECO:0007669"/>
    <property type="project" value="TreeGrafter"/>
</dbReference>
<evidence type="ECO:0000259" key="3">
    <source>
        <dbReference type="PROSITE" id="PS50157"/>
    </source>
</evidence>
<reference evidence="4 5" key="1">
    <citation type="submission" date="2019-12" db="EMBL/GenBank/DDBJ databases">
        <authorList>
            <person name="Alioto T."/>
            <person name="Alioto T."/>
            <person name="Gomez Garrido J."/>
        </authorList>
    </citation>
    <scope>NUCLEOTIDE SEQUENCE [LARGE SCALE GENOMIC DNA]</scope>
</reference>
<name>A0A8S0PDV5_OLEEU</name>
<dbReference type="GO" id="GO:0005634">
    <property type="term" value="C:nucleus"/>
    <property type="evidence" value="ECO:0007669"/>
    <property type="project" value="TreeGrafter"/>
</dbReference>
<evidence type="ECO:0000313" key="4">
    <source>
        <dbReference type="EMBL" id="CAA2939535.1"/>
    </source>
</evidence>
<keyword evidence="1" id="KW-0863">Zinc-finger</keyword>
<dbReference type="Proteomes" id="UP000594638">
    <property type="component" value="Unassembled WGS sequence"/>
</dbReference>
<dbReference type="PROSITE" id="PS50157">
    <property type="entry name" value="ZINC_FINGER_C2H2_2"/>
    <property type="match status" value="1"/>
</dbReference>
<dbReference type="EMBL" id="CACTIH010000043">
    <property type="protein sequence ID" value="CAA2939535.1"/>
    <property type="molecule type" value="Genomic_DNA"/>
</dbReference>
<dbReference type="InterPro" id="IPR036236">
    <property type="entry name" value="Znf_C2H2_sf"/>
</dbReference>
<dbReference type="PROSITE" id="PS00028">
    <property type="entry name" value="ZINC_FINGER_C2H2_1"/>
    <property type="match status" value="1"/>
</dbReference>
<dbReference type="SUPFAM" id="SSF57667">
    <property type="entry name" value="beta-beta-alpha zinc fingers"/>
    <property type="match status" value="1"/>
</dbReference>